<dbReference type="Proteomes" id="UP001344632">
    <property type="component" value="Unassembled WGS sequence"/>
</dbReference>
<proteinExistence type="predicted"/>
<comment type="caution">
    <text evidence="2">The sequence shown here is derived from an EMBL/GenBank/DDBJ whole genome shotgun (WGS) entry which is preliminary data.</text>
</comment>
<dbReference type="RefSeq" id="WP_326089665.1">
    <property type="nucleotide sequence ID" value="NZ_JARLKZ010000015.1"/>
</dbReference>
<feature type="transmembrane region" description="Helical" evidence="1">
    <location>
        <begin position="94"/>
        <end position="111"/>
    </location>
</feature>
<name>A0ABU6GQF1_9BACL</name>
<keyword evidence="1" id="KW-1133">Transmembrane helix</keyword>
<evidence type="ECO:0000313" key="3">
    <source>
        <dbReference type="Proteomes" id="UP001344632"/>
    </source>
</evidence>
<protein>
    <submittedName>
        <fullName evidence="2">Uncharacterized protein</fullName>
    </submittedName>
</protein>
<keyword evidence="3" id="KW-1185">Reference proteome</keyword>
<keyword evidence="1" id="KW-0472">Membrane</keyword>
<keyword evidence="1" id="KW-0812">Transmembrane</keyword>
<reference evidence="2 3" key="1">
    <citation type="submission" date="2023-03" db="EMBL/GenBank/DDBJ databases">
        <title>Bacillus Genome Sequencing.</title>
        <authorList>
            <person name="Dunlap C."/>
        </authorList>
    </citation>
    <scope>NUCLEOTIDE SEQUENCE [LARGE SCALE GENOMIC DNA]</scope>
    <source>
        <strain evidence="2 3">BD-525</strain>
    </source>
</reference>
<evidence type="ECO:0000256" key="1">
    <source>
        <dbReference type="SAM" id="Phobius"/>
    </source>
</evidence>
<evidence type="ECO:0000313" key="2">
    <source>
        <dbReference type="EMBL" id="MEC0241955.1"/>
    </source>
</evidence>
<accession>A0ABU6GQF1</accession>
<dbReference type="EMBL" id="JARLKZ010000015">
    <property type="protein sequence ID" value="MEC0241955.1"/>
    <property type="molecule type" value="Genomic_DNA"/>
</dbReference>
<organism evidence="2 3">
    <name type="scientific">Paenibacillus dokdonensis</name>
    <dbReference type="NCBI Taxonomy" id="2567944"/>
    <lineage>
        <taxon>Bacteria</taxon>
        <taxon>Bacillati</taxon>
        <taxon>Bacillota</taxon>
        <taxon>Bacilli</taxon>
        <taxon>Bacillales</taxon>
        <taxon>Paenibacillaceae</taxon>
        <taxon>Paenibacillus</taxon>
    </lineage>
</organism>
<sequence>MKTATIKWNDFFANEPKPVISKKAETILKVAFVGLTTFVMFTDVTFAASSIDTAADAIYRKLLNIGKWVIIIKGGIDTIQKAVQEDLQSAKKNFLGYLLVYVLLWALPWGLKQVDLLFADMGA</sequence>
<gene>
    <name evidence="2" type="ORF">P4H66_19315</name>
</gene>